<dbReference type="EMBL" id="FOTO01000002">
    <property type="protein sequence ID" value="SFL42416.1"/>
    <property type="molecule type" value="Genomic_DNA"/>
</dbReference>
<dbReference type="OrthoDB" id="5471202at2"/>
<evidence type="ECO:0000313" key="2">
    <source>
        <dbReference type="Proteomes" id="UP000199581"/>
    </source>
</evidence>
<dbReference type="Proteomes" id="UP000199581">
    <property type="component" value="Unassembled WGS sequence"/>
</dbReference>
<evidence type="ECO:0000313" key="1">
    <source>
        <dbReference type="EMBL" id="SFL42416.1"/>
    </source>
</evidence>
<name>A0A8G2C0V2_DESNO</name>
<comment type="caution">
    <text evidence="1">The sequence shown here is derived from an EMBL/GenBank/DDBJ whole genome shotgun (WGS) entry which is preliminary data.</text>
</comment>
<protein>
    <submittedName>
        <fullName evidence="1">Uncharacterized protein</fullName>
    </submittedName>
</protein>
<sequence>MNKDTAIRYVVDAKGAPQGVFIEEEMWQHVCRHVLSVVEKLYPSVDPIVEPMADLQLLEKYWDLRYELPTDVTCETCGSTTEDWKADEPRKFMLRAANMGGLLAFQCVACKSRITKRHFKDKVTVTCTPQVACSCD</sequence>
<gene>
    <name evidence="1" type="ORF">SAMN05421830_10282</name>
</gene>
<keyword evidence="2" id="KW-1185">Reference proteome</keyword>
<proteinExistence type="predicted"/>
<reference evidence="1 2" key="1">
    <citation type="submission" date="2016-10" db="EMBL/GenBank/DDBJ databases">
        <authorList>
            <person name="Varghese N."/>
            <person name="Submissions S."/>
        </authorList>
    </citation>
    <scope>NUCLEOTIDE SEQUENCE [LARGE SCALE GENOMIC DNA]</scope>
    <source>
        <strain evidence="1 2">DSM 1741</strain>
    </source>
</reference>
<accession>A0A8G2C0V2</accession>
<dbReference type="RefSeq" id="WP_092189717.1">
    <property type="nucleotide sequence ID" value="NZ_FOTO01000002.1"/>
</dbReference>
<dbReference type="AlphaFoldDB" id="A0A8G2C0V2"/>
<organism evidence="1 2">
    <name type="scientific">Desulfomicrobium norvegicum (strain DSM 1741 / NCIMB 8310)</name>
    <name type="common">Desulfovibrio baculatus (strain Norway 4)</name>
    <name type="synonym">Desulfovibrio desulfuricans (strain Norway 4)</name>
    <dbReference type="NCBI Taxonomy" id="52561"/>
    <lineage>
        <taxon>Bacteria</taxon>
        <taxon>Pseudomonadati</taxon>
        <taxon>Thermodesulfobacteriota</taxon>
        <taxon>Desulfovibrionia</taxon>
        <taxon>Desulfovibrionales</taxon>
        <taxon>Desulfomicrobiaceae</taxon>
        <taxon>Desulfomicrobium</taxon>
    </lineage>
</organism>